<keyword evidence="1" id="KW-0732">Signal</keyword>
<dbReference type="EMBL" id="CP019124">
    <property type="protein sequence ID" value="APX91091.1"/>
    <property type="molecule type" value="Genomic_DNA"/>
</dbReference>
<evidence type="ECO:0000256" key="1">
    <source>
        <dbReference type="SAM" id="SignalP"/>
    </source>
</evidence>
<protein>
    <submittedName>
        <fullName evidence="2">Uncharacterized protein</fullName>
    </submittedName>
</protein>
<accession>A0A1U7DM92</accession>
<dbReference type="Proteomes" id="UP000187266">
    <property type="component" value="Chromosome"/>
</dbReference>
<name>A0A1U7DM92_9RHOB</name>
<feature type="chain" id="PRO_5013137965" evidence="1">
    <location>
        <begin position="19"/>
        <end position="151"/>
    </location>
</feature>
<evidence type="ECO:0000313" key="2">
    <source>
        <dbReference type="EMBL" id="APX91091.1"/>
    </source>
</evidence>
<reference evidence="2 3" key="1">
    <citation type="submission" date="2017-01" db="EMBL/GenBank/DDBJ databases">
        <title>Genomic analysis of Xuhuaishuia manganoxidans DY6-4.</title>
        <authorList>
            <person name="Wang X."/>
        </authorList>
    </citation>
    <scope>NUCLEOTIDE SEQUENCE [LARGE SCALE GENOMIC DNA]</scope>
    <source>
        <strain evidence="2 3">DY6-4</strain>
    </source>
</reference>
<dbReference type="AlphaFoldDB" id="A0A1U7DM92"/>
<keyword evidence="3" id="KW-1185">Reference proteome</keyword>
<organism evidence="2 3">
    <name type="scientific">Brevirhabdus pacifica</name>
    <dbReference type="NCBI Taxonomy" id="1267768"/>
    <lineage>
        <taxon>Bacteria</taxon>
        <taxon>Pseudomonadati</taxon>
        <taxon>Pseudomonadota</taxon>
        <taxon>Alphaproteobacteria</taxon>
        <taxon>Rhodobacterales</taxon>
        <taxon>Paracoccaceae</taxon>
        <taxon>Brevirhabdus</taxon>
    </lineage>
</organism>
<sequence>MTILCLCLAWGATGPIQAASAKPPGAPPLVIRGDPGGLLEERLTLIRRLRASGQRVELRSGECLSACTLYLGLSNLCVSPGVVFGFHGPSSVLRGLALPPDLFEKYSRLMAAHYPPPLRRWFLREGRQRTLGFHRIDGGTLIGLGVPACAA</sequence>
<evidence type="ECO:0000313" key="3">
    <source>
        <dbReference type="Proteomes" id="UP000187266"/>
    </source>
</evidence>
<feature type="signal peptide" evidence="1">
    <location>
        <begin position="1"/>
        <end position="18"/>
    </location>
</feature>
<proteinExistence type="predicted"/>
<gene>
    <name evidence="2" type="ORF">BV394_09855</name>
</gene>